<gene>
    <name evidence="2" type="ORF">EZJ44_06530</name>
</gene>
<dbReference type="OrthoDB" id="3787729at2"/>
<protein>
    <recommendedName>
        <fullName evidence="1">Aminoglycoside phosphotransferase domain-containing protein</fullName>
    </recommendedName>
</protein>
<evidence type="ECO:0000313" key="2">
    <source>
        <dbReference type="EMBL" id="TBW21585.1"/>
    </source>
</evidence>
<dbReference type="AlphaFoldDB" id="A0A4Q9UZW5"/>
<dbReference type="SUPFAM" id="SSF56112">
    <property type="entry name" value="Protein kinase-like (PK-like)"/>
    <property type="match status" value="1"/>
</dbReference>
<dbReference type="Pfam" id="PF01636">
    <property type="entry name" value="APH"/>
    <property type="match status" value="1"/>
</dbReference>
<dbReference type="Gene3D" id="3.90.1200.10">
    <property type="match status" value="1"/>
</dbReference>
<evidence type="ECO:0000259" key="1">
    <source>
        <dbReference type="Pfam" id="PF01636"/>
    </source>
</evidence>
<dbReference type="Proteomes" id="UP000293036">
    <property type="component" value="Unassembled WGS sequence"/>
</dbReference>
<reference evidence="2 3" key="1">
    <citation type="submission" date="2019-02" db="EMBL/GenBank/DDBJ databases">
        <title>Arcanobacterium bovis sp. nov., isolated from the milk of a cow with mastitis.</title>
        <authorList>
            <person name="Sammra O."/>
            <person name="Foster G."/>
            <person name="Hassan A."/>
            <person name="Alssahen M."/>
            <person name="Laemmler C."/>
            <person name="Borowiak M."/>
            <person name="Malorny B."/>
            <person name="Abdulmawjood A."/>
        </authorList>
    </citation>
    <scope>NUCLEOTIDE SEQUENCE [LARGE SCALE GENOMIC DNA]</scope>
    <source>
        <strain evidence="2 3">C605018/01/1</strain>
    </source>
</reference>
<dbReference type="EMBL" id="SJDT01000004">
    <property type="protein sequence ID" value="TBW21585.1"/>
    <property type="molecule type" value="Genomic_DNA"/>
</dbReference>
<accession>A0A4Q9UZW5</accession>
<dbReference type="InterPro" id="IPR002575">
    <property type="entry name" value="Aminoglycoside_PTrfase"/>
</dbReference>
<feature type="domain" description="Aminoglycoside phosphotransferase" evidence="1">
    <location>
        <begin position="299"/>
        <end position="451"/>
    </location>
</feature>
<dbReference type="InterPro" id="IPR011009">
    <property type="entry name" value="Kinase-like_dom_sf"/>
</dbReference>
<organism evidence="2 3">
    <name type="scientific">Arcanobacterium bovis</name>
    <dbReference type="NCBI Taxonomy" id="2529275"/>
    <lineage>
        <taxon>Bacteria</taxon>
        <taxon>Bacillati</taxon>
        <taxon>Actinomycetota</taxon>
        <taxon>Actinomycetes</taxon>
        <taxon>Actinomycetales</taxon>
        <taxon>Actinomycetaceae</taxon>
        <taxon>Arcanobacterium</taxon>
    </lineage>
</organism>
<sequence>MTAHDYANISLNESVSFQTQLNSWLAGMRWYADKTSQSPAYIKDEFLLFANRIAAVKLLIVASANQDYFVPIVLRGRTSSAIATDGIAADNAADGSDGVGHERNQGVVAGNGNGDGNEASWHIGVVENPECPETLVDVVDATDDELGQLTLLNCCFGSSQTRAYTESFLEASVLRASVEELPAISSVEKMRAEQSNTSIVYRFAQPDSFNTAGLIVKLLRIVQIGKNPDVELQTALDSREPRTVPKQYASARVALGRIANSATAFVRSADAGYADLLVAQEFLGGSVDAWQVFLDELDAVTSAPSRPDDIRALGMLTADFHSQLRDLFPASAVTEDRKEAIVAGWKERAERAVECAPELRDHLGDIESVFEKAKAAQWPDLQRIHGDYHLGQVLQVPGQGWKALDFEGEPMRPLSERTQPDLALRDVAGMLRSFDYVAGAAQLAGKPASFTQQWAQEAKALFMQGYGAISAEEEILLAALTLDKALYEVAYEASYRPRWLQIPVGAVNEILNFHKSTSEN</sequence>
<dbReference type="RefSeq" id="WP_131281493.1">
    <property type="nucleotide sequence ID" value="NZ_JBHSLR010000006.1"/>
</dbReference>
<keyword evidence="3" id="KW-1185">Reference proteome</keyword>
<comment type="caution">
    <text evidence="2">The sequence shown here is derived from an EMBL/GenBank/DDBJ whole genome shotgun (WGS) entry which is preliminary data.</text>
</comment>
<name>A0A4Q9UZW5_9ACTO</name>
<proteinExistence type="predicted"/>
<evidence type="ECO:0000313" key="3">
    <source>
        <dbReference type="Proteomes" id="UP000293036"/>
    </source>
</evidence>